<reference evidence="1 3" key="2">
    <citation type="journal article" date="2013" name="Nature">
        <title>Insights into bilaterian evolution from three spiralian genomes.</title>
        <authorList>
            <person name="Simakov O."/>
            <person name="Marletaz F."/>
            <person name="Cho S.J."/>
            <person name="Edsinger-Gonzales E."/>
            <person name="Havlak P."/>
            <person name="Hellsten U."/>
            <person name="Kuo D.H."/>
            <person name="Larsson T."/>
            <person name="Lv J."/>
            <person name="Arendt D."/>
            <person name="Savage R."/>
            <person name="Osoegawa K."/>
            <person name="de Jong P."/>
            <person name="Grimwood J."/>
            <person name="Chapman J.A."/>
            <person name="Shapiro H."/>
            <person name="Aerts A."/>
            <person name="Otillar R.P."/>
            <person name="Terry A.Y."/>
            <person name="Boore J.L."/>
            <person name="Grigoriev I.V."/>
            <person name="Lindberg D.R."/>
            <person name="Seaver E.C."/>
            <person name="Weisblat D.A."/>
            <person name="Putnam N.H."/>
            <person name="Rokhsar D.S."/>
        </authorList>
    </citation>
    <scope>NUCLEOTIDE SEQUENCE</scope>
</reference>
<name>T1FG14_HELRO</name>
<dbReference type="InParanoid" id="T1FG14"/>
<keyword evidence="3" id="KW-1185">Reference proteome</keyword>
<evidence type="ECO:0000313" key="3">
    <source>
        <dbReference type="Proteomes" id="UP000015101"/>
    </source>
</evidence>
<dbReference type="OrthoDB" id="2016582at2759"/>
<reference evidence="3" key="1">
    <citation type="submission" date="2012-12" db="EMBL/GenBank/DDBJ databases">
        <authorList>
            <person name="Hellsten U."/>
            <person name="Grimwood J."/>
            <person name="Chapman J.A."/>
            <person name="Shapiro H."/>
            <person name="Aerts A."/>
            <person name="Otillar R.P."/>
            <person name="Terry A.Y."/>
            <person name="Boore J.L."/>
            <person name="Simakov O."/>
            <person name="Marletaz F."/>
            <person name="Cho S.-J."/>
            <person name="Edsinger-Gonzales E."/>
            <person name="Havlak P."/>
            <person name="Kuo D.-H."/>
            <person name="Larsson T."/>
            <person name="Lv J."/>
            <person name="Arendt D."/>
            <person name="Savage R."/>
            <person name="Osoegawa K."/>
            <person name="de Jong P."/>
            <person name="Lindberg D.R."/>
            <person name="Seaver E.C."/>
            <person name="Weisblat D.A."/>
            <person name="Putnam N.H."/>
            <person name="Grigoriev I.V."/>
            <person name="Rokhsar D.S."/>
        </authorList>
    </citation>
    <scope>NUCLEOTIDE SEQUENCE</scope>
</reference>
<evidence type="ECO:0000313" key="1">
    <source>
        <dbReference type="EMBL" id="ESN93892.1"/>
    </source>
</evidence>
<dbReference type="GeneID" id="20207763"/>
<dbReference type="Proteomes" id="UP000015101">
    <property type="component" value="Unassembled WGS sequence"/>
</dbReference>
<accession>T1FG14</accession>
<dbReference type="RefSeq" id="XP_009028090.1">
    <property type="nucleotide sequence ID" value="XM_009029842.1"/>
</dbReference>
<dbReference type="HOGENOM" id="CLU_021182_2_1_1"/>
<protein>
    <submittedName>
        <fullName evidence="1 2">Uncharacterized protein</fullName>
    </submittedName>
</protein>
<dbReference type="AlphaFoldDB" id="T1FG14"/>
<proteinExistence type="predicted"/>
<dbReference type="KEGG" id="hro:HELRODRAFT_180544"/>
<organism evidence="2 3">
    <name type="scientific">Helobdella robusta</name>
    <name type="common">Californian leech</name>
    <dbReference type="NCBI Taxonomy" id="6412"/>
    <lineage>
        <taxon>Eukaryota</taxon>
        <taxon>Metazoa</taxon>
        <taxon>Spiralia</taxon>
        <taxon>Lophotrochozoa</taxon>
        <taxon>Annelida</taxon>
        <taxon>Clitellata</taxon>
        <taxon>Hirudinea</taxon>
        <taxon>Rhynchobdellida</taxon>
        <taxon>Glossiphoniidae</taxon>
        <taxon>Helobdella</taxon>
    </lineage>
</organism>
<gene>
    <name evidence="2" type="primary">20207763</name>
    <name evidence="1" type="ORF">HELRODRAFT_180544</name>
</gene>
<dbReference type="EnsemblMetazoa" id="HelroT180544">
    <property type="protein sequence ID" value="HelroP180544"/>
    <property type="gene ID" value="HelroG180544"/>
</dbReference>
<dbReference type="CTD" id="20207763"/>
<dbReference type="EMBL" id="KB097587">
    <property type="protein sequence ID" value="ESN93892.1"/>
    <property type="molecule type" value="Genomic_DNA"/>
</dbReference>
<dbReference type="EMBL" id="AMQM01007249">
    <property type="status" value="NOT_ANNOTATED_CDS"/>
    <property type="molecule type" value="Genomic_DNA"/>
</dbReference>
<evidence type="ECO:0000313" key="2">
    <source>
        <dbReference type="EnsemblMetazoa" id="HelroP180544"/>
    </source>
</evidence>
<reference evidence="2" key="3">
    <citation type="submission" date="2015-06" db="UniProtKB">
        <authorList>
            <consortium name="EnsemblMetazoa"/>
        </authorList>
    </citation>
    <scope>IDENTIFICATION</scope>
</reference>
<sequence length="132" mass="14679">MNDYLIRIFQKANLLAIKKPSGLIPDRNIRPDRYTLAPWSDGRCLMWHVTFPHTLADRHISNTLLGAGTAAISADDFKNSKYVDPLNGGPRLFVPVCVGAFGPIGKVTQQFFDNISARISEVSGDPNYNIYI</sequence>